<dbReference type="SUPFAM" id="SSF74650">
    <property type="entry name" value="Galactose mutarotase-like"/>
    <property type="match status" value="1"/>
</dbReference>
<dbReference type="PANTHER" id="PTHR22762:SF133">
    <property type="entry name" value="P-TYPE DOMAIN-CONTAINING PROTEIN"/>
    <property type="match status" value="1"/>
</dbReference>
<dbReference type="Gene3D" id="2.60.40.1760">
    <property type="entry name" value="glycosyl hydrolase (family 31)"/>
    <property type="match status" value="1"/>
</dbReference>
<reference evidence="12 13" key="1">
    <citation type="journal article" date="2014" name="Nat. Commun.">
        <title>Klebsormidium flaccidum genome reveals primary factors for plant terrestrial adaptation.</title>
        <authorList>
            <person name="Hori K."/>
            <person name="Maruyama F."/>
            <person name="Fujisawa T."/>
            <person name="Togashi T."/>
            <person name="Yamamoto N."/>
            <person name="Seo M."/>
            <person name="Sato S."/>
            <person name="Yamada T."/>
            <person name="Mori H."/>
            <person name="Tajima N."/>
            <person name="Moriyama T."/>
            <person name="Ikeuchi M."/>
            <person name="Watanabe M."/>
            <person name="Wada H."/>
            <person name="Kobayashi K."/>
            <person name="Saito M."/>
            <person name="Masuda T."/>
            <person name="Sasaki-Sekimoto Y."/>
            <person name="Mashiguchi K."/>
            <person name="Awai K."/>
            <person name="Shimojima M."/>
            <person name="Masuda S."/>
            <person name="Iwai M."/>
            <person name="Nobusawa T."/>
            <person name="Narise T."/>
            <person name="Kondo S."/>
            <person name="Saito H."/>
            <person name="Sato R."/>
            <person name="Murakawa M."/>
            <person name="Ihara Y."/>
            <person name="Oshima-Yamada Y."/>
            <person name="Ohtaka K."/>
            <person name="Satoh M."/>
            <person name="Sonobe K."/>
            <person name="Ishii M."/>
            <person name="Ohtani R."/>
            <person name="Kanamori-Sato M."/>
            <person name="Honoki R."/>
            <person name="Miyazaki D."/>
            <person name="Mochizuki H."/>
            <person name="Umetsu J."/>
            <person name="Higashi K."/>
            <person name="Shibata D."/>
            <person name="Kamiya Y."/>
            <person name="Sato N."/>
            <person name="Nakamura Y."/>
            <person name="Tabata S."/>
            <person name="Ida S."/>
            <person name="Kurokawa K."/>
            <person name="Ohta H."/>
        </authorList>
    </citation>
    <scope>NUCLEOTIDE SEQUENCE [LARGE SCALE GENOMIC DNA]</scope>
    <source>
        <strain evidence="12 13">NIES-2285</strain>
    </source>
</reference>
<organism evidence="12 13">
    <name type="scientific">Klebsormidium nitens</name>
    <name type="common">Green alga</name>
    <name type="synonym">Ulothrix nitens</name>
    <dbReference type="NCBI Taxonomy" id="105231"/>
    <lineage>
        <taxon>Eukaryota</taxon>
        <taxon>Viridiplantae</taxon>
        <taxon>Streptophyta</taxon>
        <taxon>Klebsormidiophyceae</taxon>
        <taxon>Klebsormidiales</taxon>
        <taxon>Klebsormidiaceae</taxon>
        <taxon>Klebsormidium</taxon>
    </lineage>
</organism>
<evidence type="ECO:0000256" key="8">
    <source>
        <dbReference type="SAM" id="SignalP"/>
    </source>
</evidence>
<evidence type="ECO:0000259" key="10">
    <source>
        <dbReference type="Pfam" id="PF13802"/>
    </source>
</evidence>
<keyword evidence="13" id="KW-1185">Reference proteome</keyword>
<dbReference type="PANTHER" id="PTHR22762">
    <property type="entry name" value="ALPHA-GLUCOSIDASE"/>
    <property type="match status" value="1"/>
</dbReference>
<dbReference type="CDD" id="cd06602">
    <property type="entry name" value="GH31_MGAM_SI_GAA"/>
    <property type="match status" value="1"/>
</dbReference>
<gene>
    <name evidence="12" type="ORF">KFL_005270060</name>
</gene>
<evidence type="ECO:0000256" key="7">
    <source>
        <dbReference type="RuleBase" id="RU361185"/>
    </source>
</evidence>
<evidence type="ECO:0000256" key="3">
    <source>
        <dbReference type="ARBA" id="ARBA00022801"/>
    </source>
</evidence>
<dbReference type="STRING" id="105231.A0A1Y1IEZ2"/>
<feature type="domain" description="Glycoside hydrolase family 31 TIM barrel" evidence="9">
    <location>
        <begin position="294"/>
        <end position="665"/>
    </location>
</feature>
<keyword evidence="3 7" id="KW-0378">Hydrolase</keyword>
<feature type="domain" description="Glycosyl hydrolase family 31 C-terminal" evidence="11">
    <location>
        <begin position="673"/>
        <end position="762"/>
    </location>
</feature>
<accession>A0A1Y1IEZ2</accession>
<evidence type="ECO:0000259" key="11">
    <source>
        <dbReference type="Pfam" id="PF21365"/>
    </source>
</evidence>
<dbReference type="InterPro" id="IPR025887">
    <property type="entry name" value="Glyco_hydro_31_N_dom"/>
</dbReference>
<name>A0A1Y1IEZ2_KLENI</name>
<dbReference type="Gene3D" id="2.60.40.1180">
    <property type="entry name" value="Golgi alpha-mannosidase II"/>
    <property type="match status" value="2"/>
</dbReference>
<keyword evidence="4" id="KW-0325">Glycoprotein</keyword>
<evidence type="ECO:0000313" key="12">
    <source>
        <dbReference type="EMBL" id="GAQ89474.1"/>
    </source>
</evidence>
<dbReference type="PROSITE" id="PS00129">
    <property type="entry name" value="GLYCOSYL_HYDROL_F31_1"/>
    <property type="match status" value="1"/>
</dbReference>
<evidence type="ECO:0000256" key="5">
    <source>
        <dbReference type="ARBA" id="ARBA00023295"/>
    </source>
</evidence>
<dbReference type="Pfam" id="PF21365">
    <property type="entry name" value="Glyco_hydro_31_3rd"/>
    <property type="match status" value="1"/>
</dbReference>
<dbReference type="Pfam" id="PF13802">
    <property type="entry name" value="Gal_mutarotas_2"/>
    <property type="match status" value="1"/>
</dbReference>
<evidence type="ECO:0000256" key="2">
    <source>
        <dbReference type="ARBA" id="ARBA00022729"/>
    </source>
</evidence>
<protein>
    <recommendedName>
        <fullName evidence="6">Maltase</fullName>
    </recommendedName>
</protein>
<feature type="chain" id="PRO_5013367631" description="Maltase" evidence="8">
    <location>
        <begin position="21"/>
        <end position="959"/>
    </location>
</feature>
<feature type="domain" description="Glycoside hydrolase family 31 N-terminal" evidence="10">
    <location>
        <begin position="93"/>
        <end position="249"/>
    </location>
</feature>
<dbReference type="Pfam" id="PF01055">
    <property type="entry name" value="Glyco_hydro_31_2nd"/>
    <property type="match status" value="1"/>
</dbReference>
<evidence type="ECO:0000256" key="4">
    <source>
        <dbReference type="ARBA" id="ARBA00023180"/>
    </source>
</evidence>
<dbReference type="InterPro" id="IPR013780">
    <property type="entry name" value="Glyco_hydro_b"/>
</dbReference>
<dbReference type="InterPro" id="IPR048395">
    <property type="entry name" value="Glyco_hydro_31_C"/>
</dbReference>
<dbReference type="OMA" id="NYTASPF"/>
<dbReference type="EMBL" id="DF237476">
    <property type="protein sequence ID" value="GAQ89474.1"/>
    <property type="molecule type" value="Genomic_DNA"/>
</dbReference>
<dbReference type="Gene3D" id="3.20.20.80">
    <property type="entry name" value="Glycosidases"/>
    <property type="match status" value="1"/>
</dbReference>
<feature type="signal peptide" evidence="8">
    <location>
        <begin position="1"/>
        <end position="20"/>
    </location>
</feature>
<keyword evidence="2 8" id="KW-0732">Signal</keyword>
<evidence type="ECO:0000259" key="9">
    <source>
        <dbReference type="Pfam" id="PF01055"/>
    </source>
</evidence>
<dbReference type="InterPro" id="IPR011013">
    <property type="entry name" value="Gal_mutarotase_sf_dom"/>
</dbReference>
<dbReference type="OrthoDB" id="5839090at2759"/>
<dbReference type="SUPFAM" id="SSF51011">
    <property type="entry name" value="Glycosyl hydrolase domain"/>
    <property type="match status" value="1"/>
</dbReference>
<proteinExistence type="inferred from homology"/>
<dbReference type="SUPFAM" id="SSF51445">
    <property type="entry name" value="(Trans)glycosidases"/>
    <property type="match status" value="1"/>
</dbReference>
<dbReference type="Proteomes" id="UP000054558">
    <property type="component" value="Unassembled WGS sequence"/>
</dbReference>
<evidence type="ECO:0000256" key="6">
    <source>
        <dbReference type="ARBA" id="ARBA00041343"/>
    </source>
</evidence>
<dbReference type="GO" id="GO:0005975">
    <property type="term" value="P:carbohydrate metabolic process"/>
    <property type="evidence" value="ECO:0007669"/>
    <property type="project" value="InterPro"/>
</dbReference>
<dbReference type="FunFam" id="2.60.40.1180:FF:000044">
    <property type="entry name" value="Alpha-glucosidase 1"/>
    <property type="match status" value="1"/>
</dbReference>
<dbReference type="GO" id="GO:0030246">
    <property type="term" value="F:carbohydrate binding"/>
    <property type="evidence" value="ECO:0007669"/>
    <property type="project" value="InterPro"/>
</dbReference>
<evidence type="ECO:0000313" key="13">
    <source>
        <dbReference type="Proteomes" id="UP000054558"/>
    </source>
</evidence>
<dbReference type="InterPro" id="IPR030458">
    <property type="entry name" value="Glyco_hydro_31_AS"/>
</dbReference>
<comment type="similarity">
    <text evidence="1 7">Belongs to the glycosyl hydrolase 31 family.</text>
</comment>
<dbReference type="AlphaFoldDB" id="A0A1Y1IEZ2"/>
<dbReference type="InterPro" id="IPR000322">
    <property type="entry name" value="Glyco_hydro_31_TIM"/>
</dbReference>
<dbReference type="CDD" id="cd14752">
    <property type="entry name" value="GH31_N"/>
    <property type="match status" value="1"/>
</dbReference>
<evidence type="ECO:0000256" key="1">
    <source>
        <dbReference type="ARBA" id="ARBA00007806"/>
    </source>
</evidence>
<dbReference type="GO" id="GO:0004553">
    <property type="term" value="F:hydrolase activity, hydrolyzing O-glycosyl compounds"/>
    <property type="evidence" value="ECO:0000318"/>
    <property type="project" value="GO_Central"/>
</dbReference>
<sequence>MGPFIVVAFLLLLSLDSVLTKTVVSDIPLQASENVIGYALTAACVSKDARELRARIELQQDGLQEYGPSFTDLVLHVKWDSGERLHVHLTTPDTRWEVPQDLLPRPPLPLGACDLQPAESFRTFRLENSSPLAFSFTRAPFGFAVSRRSSGEVLFNSTPPIGPGSFFPLVFKDQYLEISTSLPPSASLYGLGESTRPSGLRLLPNETYTLWASDISASSRNIPLYGVHPFYTDLRENGAAHGVLFLNSNGMDASLTAVALSLRAIGGVFDLYFFAGPDPLAVVRQYTDLVGKPAPVPYWALGFHQCRWGYKTIEELRQVAANYSAAEIPLDALWSDIDYMDRYEDFTTDPVNYPAEEMRDFVAGLHEADQHYVVIIDPGIKVEAGYPAYEDGLLADVFVRYPNGTPALGQVWPGPVHYPDFVMHPGTVDYWEKQLAAFHQVVPYDGLWIDMNEASNFCSAVHCALPDRPHPGSITDCFLDCSDENATTLDVPPYRLNILGDHHSLGTKTIPMSALHHGGVPAYNVHNLYGFAEGRATHLALRNISGKRPFVLSRSTFSGAGAWAAHWSGDNTATWDDLRYSLVSILNMGLFGVPHVGADICGFVGTTSEELCLRWIQAGSMYPFSRDHSDIKAEPQELYRWPSVTVAARASLALRYRLLPFLYTLTFRAHRTGEPIARPLFMEVPGDPRARAIDAQFLLGPGLLVSPVLSAGASTVDAYFPQGTWYSLVDDSRVVSPKGTREVLPAPRDTPPPVHVRGGTIVPMQQGGMTVAAARKTPFTILVALPDASTLGEHEYLRSSGPCLPGETLGFANTLLQLEPENEIPAGSAFVCAAGDLFLDGGEDLEMKVAALTSTYVTFRAAAVAGAETGVLSSLVEYGQFAEREGYIVDEVVILGVESRPKVLFVNGQPAGKDVVIKYDGEGKKLEMSHLGLPLSEPFHLRWAASTVDLPEDSGRSQQ</sequence>
<keyword evidence="5 7" id="KW-0326">Glycosidase</keyword>
<dbReference type="InterPro" id="IPR017853">
    <property type="entry name" value="GH"/>
</dbReference>